<organism evidence="2 3">
    <name type="scientific">Pseudomonas syringae pv. japonica str. M301072</name>
    <dbReference type="NCBI Taxonomy" id="629262"/>
    <lineage>
        <taxon>Bacteria</taxon>
        <taxon>Pseudomonadati</taxon>
        <taxon>Pseudomonadota</taxon>
        <taxon>Gammaproteobacteria</taxon>
        <taxon>Pseudomonadales</taxon>
        <taxon>Pseudomonadaceae</taxon>
        <taxon>Pseudomonas</taxon>
        <taxon>Pseudomonas syringae</taxon>
    </lineage>
</organism>
<protein>
    <submittedName>
        <fullName evidence="2">Amino acid adenylation</fullName>
    </submittedName>
</protein>
<dbReference type="PROSITE" id="PS50075">
    <property type="entry name" value="CARRIER"/>
    <property type="match status" value="1"/>
</dbReference>
<name>F3FYU0_PSESX</name>
<dbReference type="AlphaFoldDB" id="F3FYU0"/>
<dbReference type="InterPro" id="IPR036736">
    <property type="entry name" value="ACP-like_sf"/>
</dbReference>
<evidence type="ECO:0000313" key="3">
    <source>
        <dbReference type="Proteomes" id="UP000004471"/>
    </source>
</evidence>
<dbReference type="Proteomes" id="UP000004471">
    <property type="component" value="Unassembled WGS sequence"/>
</dbReference>
<dbReference type="HOGENOM" id="CLU_191830_1_0_6"/>
<sequence length="48" mass="5304">MPAPDAQSLISHGYEAPQGELETLLASIWADVLKVEQVGRHDHFFELG</sequence>
<feature type="non-terminal residue" evidence="2">
    <location>
        <position position="48"/>
    </location>
</feature>
<dbReference type="SUPFAM" id="SSF47336">
    <property type="entry name" value="ACP-like"/>
    <property type="match status" value="1"/>
</dbReference>
<reference evidence="2 3" key="1">
    <citation type="journal article" date="2011" name="PLoS Pathog.">
        <title>Dynamic evolution of pathogenicity revealed by sequencing and comparative genomics of 19 Pseudomonas syringae isolates.</title>
        <authorList>
            <person name="Baltrus D.A."/>
            <person name="Nishimura M.T."/>
            <person name="Romanchuk A."/>
            <person name="Chang J.H."/>
            <person name="Mukhtar M.S."/>
            <person name="Cherkis K."/>
            <person name="Roach J."/>
            <person name="Grant S.R."/>
            <person name="Jones C.D."/>
            <person name="Dangl J.L."/>
        </authorList>
    </citation>
    <scope>NUCLEOTIDE SEQUENCE [LARGE SCALE GENOMIC DNA]</scope>
    <source>
        <strain evidence="3">M301072PT</strain>
    </source>
</reference>
<comment type="caution">
    <text evidence="2">The sequence shown here is derived from an EMBL/GenBank/DDBJ whole genome shotgun (WGS) entry which is preliminary data.</text>
</comment>
<feature type="domain" description="Carrier" evidence="1">
    <location>
        <begin position="16"/>
        <end position="48"/>
    </location>
</feature>
<proteinExistence type="predicted"/>
<dbReference type="InterPro" id="IPR009081">
    <property type="entry name" value="PP-bd_ACP"/>
</dbReference>
<evidence type="ECO:0000259" key="1">
    <source>
        <dbReference type="PROSITE" id="PS50075"/>
    </source>
</evidence>
<dbReference type="EMBL" id="AEAH01003561">
    <property type="protein sequence ID" value="EGH35382.1"/>
    <property type="molecule type" value="Genomic_DNA"/>
</dbReference>
<gene>
    <name evidence="2" type="ORF">PSYJA_42790</name>
</gene>
<evidence type="ECO:0000313" key="2">
    <source>
        <dbReference type="EMBL" id="EGH35382.1"/>
    </source>
</evidence>
<accession>F3FYU0</accession>
<dbReference type="Gene3D" id="1.10.1200.10">
    <property type="entry name" value="ACP-like"/>
    <property type="match status" value="1"/>
</dbReference>